<dbReference type="SUPFAM" id="SSF55729">
    <property type="entry name" value="Acyl-CoA N-acyltransferases (Nat)"/>
    <property type="match status" value="1"/>
</dbReference>
<feature type="domain" description="N-acetyltransferase" evidence="2">
    <location>
        <begin position="9"/>
        <end position="154"/>
    </location>
</feature>
<dbReference type="KEGG" id="nia:A8C56_16330"/>
<dbReference type="RefSeq" id="WP_067758303.1">
    <property type="nucleotide sequence ID" value="NZ_CP015772.1"/>
</dbReference>
<dbReference type="Proteomes" id="UP000077667">
    <property type="component" value="Chromosome"/>
</dbReference>
<dbReference type="InterPro" id="IPR016181">
    <property type="entry name" value="Acyl_CoA_acyltransferase"/>
</dbReference>
<dbReference type="GO" id="GO:0008080">
    <property type="term" value="F:N-acetyltransferase activity"/>
    <property type="evidence" value="ECO:0007669"/>
    <property type="project" value="InterPro"/>
</dbReference>
<name>A0A1A9I5I6_9BACT</name>
<dbReference type="EMBL" id="CP015772">
    <property type="protein sequence ID" value="ANH82319.1"/>
    <property type="molecule type" value="Genomic_DNA"/>
</dbReference>
<dbReference type="PROSITE" id="PS51186">
    <property type="entry name" value="GNAT"/>
    <property type="match status" value="1"/>
</dbReference>
<dbReference type="InterPro" id="IPR050769">
    <property type="entry name" value="NAT_camello-type"/>
</dbReference>
<dbReference type="InterPro" id="IPR000182">
    <property type="entry name" value="GNAT_dom"/>
</dbReference>
<protein>
    <submittedName>
        <fullName evidence="3">GNAT family acetyltransferase</fullName>
    </submittedName>
</protein>
<evidence type="ECO:0000256" key="1">
    <source>
        <dbReference type="ARBA" id="ARBA00022679"/>
    </source>
</evidence>
<keyword evidence="4" id="KW-1185">Reference proteome</keyword>
<evidence type="ECO:0000259" key="2">
    <source>
        <dbReference type="PROSITE" id="PS51186"/>
    </source>
</evidence>
<dbReference type="PANTHER" id="PTHR13947:SF37">
    <property type="entry name" value="LD18367P"/>
    <property type="match status" value="1"/>
</dbReference>
<accession>A0A1A9I5I6</accession>
<evidence type="ECO:0000313" key="4">
    <source>
        <dbReference type="Proteomes" id="UP000077667"/>
    </source>
</evidence>
<dbReference type="PANTHER" id="PTHR13947">
    <property type="entry name" value="GNAT FAMILY N-ACETYLTRANSFERASE"/>
    <property type="match status" value="1"/>
</dbReference>
<evidence type="ECO:0000313" key="3">
    <source>
        <dbReference type="EMBL" id="ANH82319.1"/>
    </source>
</evidence>
<dbReference type="CDD" id="cd04301">
    <property type="entry name" value="NAT_SF"/>
    <property type="match status" value="1"/>
</dbReference>
<gene>
    <name evidence="3" type="ORF">A8C56_16330</name>
</gene>
<dbReference type="STRING" id="1176587.A8C56_16330"/>
<proteinExistence type="predicted"/>
<organism evidence="3 4">
    <name type="scientific">Niabella ginsenosidivorans</name>
    <dbReference type="NCBI Taxonomy" id="1176587"/>
    <lineage>
        <taxon>Bacteria</taxon>
        <taxon>Pseudomonadati</taxon>
        <taxon>Bacteroidota</taxon>
        <taxon>Chitinophagia</taxon>
        <taxon>Chitinophagales</taxon>
        <taxon>Chitinophagaceae</taxon>
        <taxon>Niabella</taxon>
    </lineage>
</organism>
<dbReference type="Pfam" id="PF00583">
    <property type="entry name" value="Acetyltransf_1"/>
    <property type="match status" value="1"/>
</dbReference>
<dbReference type="OrthoDB" id="9803233at2"/>
<dbReference type="AlphaFoldDB" id="A0A1A9I5I6"/>
<sequence>MKQQGLHILRTSSANGDFVSLVKKLNAYLAAIDGKEHRFYDQYNGIALLHYVVLAYDHTIPIGCGAFKKEGGGVVEIKRMFTEEAYRNEGAATLVLKELERWAKELGYKKCILETGRKMIGAIRFYNKQGYIEIPNYGQYIDVANSICFEKIIA</sequence>
<reference evidence="3 4" key="1">
    <citation type="submission" date="2016-05" db="EMBL/GenBank/DDBJ databases">
        <title>Niabella ginsenosidivorans BS26 whole genome sequencing.</title>
        <authorList>
            <person name="Im W.T."/>
            <person name="Siddiqi M.Z."/>
        </authorList>
    </citation>
    <scope>NUCLEOTIDE SEQUENCE [LARGE SCALE GENOMIC DNA]</scope>
    <source>
        <strain evidence="3 4">BS26</strain>
    </source>
</reference>
<dbReference type="Gene3D" id="3.40.630.30">
    <property type="match status" value="1"/>
</dbReference>
<keyword evidence="1 3" id="KW-0808">Transferase</keyword>